<keyword evidence="1" id="KW-0732">Signal</keyword>
<evidence type="ECO:0000313" key="2">
    <source>
        <dbReference type="EMBL" id="RUO44543.1"/>
    </source>
</evidence>
<evidence type="ECO:0000313" key="3">
    <source>
        <dbReference type="Proteomes" id="UP000286680"/>
    </source>
</evidence>
<gene>
    <name evidence="2" type="ORF">CWE23_00405</name>
</gene>
<dbReference type="AlphaFoldDB" id="A0AA94EEY0"/>
<feature type="signal peptide" evidence="1">
    <location>
        <begin position="1"/>
        <end position="18"/>
    </location>
</feature>
<accession>A0AA94EEY0</accession>
<sequence>MKYVLLLMISLLAWPAAAQEWQFAGQAPTAEQTKDWQQQAAKQGKDLMLVLGANWCHDSTALLERFNQSPFRDQLKQQYQIHTVDVSYFERGYDIVQAYGEPIYYGTPTVMIIDAGSGQIKNFASWQHWTNASKHSADEFQAYFLEQDFLTPTEEPLSEAHRQQLSAFKQQQAERIKAGYEWVAPQLKAYKTSGAQQPPQRFIQQWMAVAKFRNQVHEDIVAAHKKALNAPETPLELPSYPKQAWE</sequence>
<dbReference type="Pfam" id="PF13899">
    <property type="entry name" value="Thioredoxin_7"/>
    <property type="match status" value="1"/>
</dbReference>
<dbReference type="EMBL" id="PIPS01000001">
    <property type="protein sequence ID" value="RUO44543.1"/>
    <property type="molecule type" value="Genomic_DNA"/>
</dbReference>
<feature type="chain" id="PRO_5041676780" description="Thioredoxin-like protein" evidence="1">
    <location>
        <begin position="19"/>
        <end position="246"/>
    </location>
</feature>
<proteinExistence type="predicted"/>
<dbReference type="Proteomes" id="UP000286680">
    <property type="component" value="Unassembled WGS sequence"/>
</dbReference>
<keyword evidence="3" id="KW-1185">Reference proteome</keyword>
<organism evidence="2 3">
    <name type="scientific">Idiomarina aquatica</name>
    <dbReference type="NCBI Taxonomy" id="1327752"/>
    <lineage>
        <taxon>Bacteria</taxon>
        <taxon>Pseudomonadati</taxon>
        <taxon>Pseudomonadota</taxon>
        <taxon>Gammaproteobacteria</taxon>
        <taxon>Alteromonadales</taxon>
        <taxon>Idiomarinaceae</taxon>
        <taxon>Idiomarina</taxon>
    </lineage>
</organism>
<evidence type="ECO:0008006" key="4">
    <source>
        <dbReference type="Google" id="ProtNLM"/>
    </source>
</evidence>
<comment type="caution">
    <text evidence="2">The sequence shown here is derived from an EMBL/GenBank/DDBJ whole genome shotgun (WGS) entry which is preliminary data.</text>
</comment>
<reference evidence="3" key="1">
    <citation type="journal article" date="2018" name="Front. Microbiol.">
        <title>Genome-Based Analysis Reveals the Taxonomy and Diversity of the Family Idiomarinaceae.</title>
        <authorList>
            <person name="Liu Y."/>
            <person name="Lai Q."/>
            <person name="Shao Z."/>
        </authorList>
    </citation>
    <scope>NUCLEOTIDE SEQUENCE [LARGE SCALE GENOMIC DNA]</scope>
    <source>
        <strain evidence="3">SN-14</strain>
    </source>
</reference>
<protein>
    <recommendedName>
        <fullName evidence="4">Thioredoxin-like protein</fullName>
    </recommendedName>
</protein>
<name>A0AA94EEY0_9GAMM</name>
<evidence type="ECO:0000256" key="1">
    <source>
        <dbReference type="SAM" id="SignalP"/>
    </source>
</evidence>
<dbReference type="SUPFAM" id="SSF52833">
    <property type="entry name" value="Thioredoxin-like"/>
    <property type="match status" value="1"/>
</dbReference>
<dbReference type="RefSeq" id="WP_126819100.1">
    <property type="nucleotide sequence ID" value="NZ_PIPS01000001.1"/>
</dbReference>
<dbReference type="Gene3D" id="3.40.30.10">
    <property type="entry name" value="Glutaredoxin"/>
    <property type="match status" value="1"/>
</dbReference>
<dbReference type="InterPro" id="IPR036249">
    <property type="entry name" value="Thioredoxin-like_sf"/>
</dbReference>